<protein>
    <submittedName>
        <fullName evidence="2">Uncharacterized protein LOC118477373</fullName>
    </submittedName>
</protein>
<evidence type="ECO:0000313" key="2">
    <source>
        <dbReference type="RefSeq" id="XP_035824578.1"/>
    </source>
</evidence>
<dbReference type="Proteomes" id="UP000694888">
    <property type="component" value="Unplaced"/>
</dbReference>
<name>A0ABM1VQ86_APLCA</name>
<dbReference type="RefSeq" id="XP_035824578.1">
    <property type="nucleotide sequence ID" value="XM_035968685.1"/>
</dbReference>
<organism evidence="1 2">
    <name type="scientific">Aplysia californica</name>
    <name type="common">California sea hare</name>
    <dbReference type="NCBI Taxonomy" id="6500"/>
    <lineage>
        <taxon>Eukaryota</taxon>
        <taxon>Metazoa</taxon>
        <taxon>Spiralia</taxon>
        <taxon>Lophotrochozoa</taxon>
        <taxon>Mollusca</taxon>
        <taxon>Gastropoda</taxon>
        <taxon>Heterobranchia</taxon>
        <taxon>Euthyneura</taxon>
        <taxon>Tectipleura</taxon>
        <taxon>Aplysiida</taxon>
        <taxon>Aplysioidea</taxon>
        <taxon>Aplysiidae</taxon>
        <taxon>Aplysia</taxon>
    </lineage>
</organism>
<evidence type="ECO:0000313" key="1">
    <source>
        <dbReference type="Proteomes" id="UP000694888"/>
    </source>
</evidence>
<accession>A0ABM1VQ86</accession>
<proteinExistence type="predicted"/>
<dbReference type="GeneID" id="118477373"/>
<gene>
    <name evidence="2" type="primary">LOC118477373</name>
</gene>
<sequence length="113" mass="12927">MWKCRKQKNHFLQISRIRSKDISCDAHQKRKVSGTGFSCYKTISAENSKYKEISPSVSVITGLDEASNYYYGIGNTGRTYVISYDNTVTWYTIPDDEYYNAISSNTFLSATFT</sequence>
<keyword evidence="1" id="KW-1185">Reference proteome</keyword>
<reference evidence="2" key="1">
    <citation type="submission" date="2025-08" db="UniProtKB">
        <authorList>
            <consortium name="RefSeq"/>
        </authorList>
    </citation>
    <scope>IDENTIFICATION</scope>
</reference>